<dbReference type="CDD" id="cd00198">
    <property type="entry name" value="vWFA"/>
    <property type="match status" value="1"/>
</dbReference>
<evidence type="ECO:0000259" key="2">
    <source>
        <dbReference type="Pfam" id="PF07584"/>
    </source>
</evidence>
<evidence type="ECO:0000313" key="4">
    <source>
        <dbReference type="EMBL" id="QCT03969.1"/>
    </source>
</evidence>
<feature type="transmembrane region" description="Helical" evidence="1">
    <location>
        <begin position="59"/>
        <end position="80"/>
    </location>
</feature>
<organism evidence="4 5">
    <name type="scientific">Paenibacillus algicola</name>
    <dbReference type="NCBI Taxonomy" id="2565926"/>
    <lineage>
        <taxon>Bacteria</taxon>
        <taxon>Bacillati</taxon>
        <taxon>Bacillota</taxon>
        <taxon>Bacilli</taxon>
        <taxon>Bacillales</taxon>
        <taxon>Paenibacillaceae</taxon>
        <taxon>Paenibacillus</taxon>
    </lineage>
</organism>
<evidence type="ECO:0008006" key="6">
    <source>
        <dbReference type="Google" id="ProtNLM"/>
    </source>
</evidence>
<name>A0A4P8XTC6_9BACL</name>
<dbReference type="Proteomes" id="UP000300879">
    <property type="component" value="Chromosome"/>
</dbReference>
<accession>A0A4P8XTC6</accession>
<dbReference type="Pfam" id="PF13519">
    <property type="entry name" value="VWA_2"/>
    <property type="match status" value="1"/>
</dbReference>
<keyword evidence="1" id="KW-1133">Transmembrane helix</keyword>
<dbReference type="OrthoDB" id="9780136at2"/>
<gene>
    <name evidence="4" type="ORF">E6C60_3258</name>
</gene>
<dbReference type="InterPro" id="IPR024163">
    <property type="entry name" value="Aerotolerance_reg_N"/>
</dbReference>
<feature type="domain" description="VWFA" evidence="3">
    <location>
        <begin position="90"/>
        <end position="206"/>
    </location>
</feature>
<sequence>MGIQSWLSLWFGLSLPAIVLMYLFKRKYIDTPVPSHMLWNRVLRNLEANRPWQKLQNRLLLWLQLLAAALLVFALMQPFLQVSGGGSQHLVIVADTSGSMSAEAPGDAAKKIDPSSGGATRLELLKERLVEYTGREGRGRDISLVAVGARPAALLSRESSREDVVKAIEQLQPYYGQASYRESLSLASALTREDGDSEVVIFTDGQWKDDKAQIAFEVPVGIEKISGGNPVNAAVEQFGISGASGPGASSRAVAVITSNASSPEGVEVSLYGDGKLLASQEVPASEGERQTLSFDGLPYAEVYRLALTGADHYKADNEAYAFGYDRTETRVLLLTPGNFFLEKALQLGGSQVTRVNVDAESEGNPAQDQASKSLPVPEGEFDLIVLDGPMPETVQQGEWEKLISRTPLWTLGTGAKGTSRPQGQPVIERHPVTAYLSLSGVYIGSVSGERPSWGEPIVKVGGTPVIYAGTEAGHPRLSFDFRLQDSDLPLSPEFPVLVSNVLQWITSDNASGLGRYIAGTVVNIPVALDTVNAQWLPAEGYVKESGYIPPEALKSDKGISAAQTVPDVPGLYRFEQVNPAGETVSSWLAVAPDPFEGNLAEGSGPAVSQLAGSGAAAAETGEDQEGRRSTALPGLSLLPWLALLALLVIALEWGVYQRGRSI</sequence>
<feature type="transmembrane region" description="Helical" evidence="1">
    <location>
        <begin position="637"/>
        <end position="656"/>
    </location>
</feature>
<keyword evidence="1" id="KW-0472">Membrane</keyword>
<dbReference type="SUPFAM" id="SSF53300">
    <property type="entry name" value="vWA-like"/>
    <property type="match status" value="1"/>
</dbReference>
<dbReference type="Gene3D" id="3.40.50.410">
    <property type="entry name" value="von Willebrand factor, type A domain"/>
    <property type="match status" value="1"/>
</dbReference>
<dbReference type="RefSeq" id="WP_138226762.1">
    <property type="nucleotide sequence ID" value="NZ_CP040396.1"/>
</dbReference>
<dbReference type="PANTHER" id="PTHR37464:SF1">
    <property type="entry name" value="BLL2463 PROTEIN"/>
    <property type="match status" value="1"/>
</dbReference>
<dbReference type="PANTHER" id="PTHR37464">
    <property type="entry name" value="BLL2463 PROTEIN"/>
    <property type="match status" value="1"/>
</dbReference>
<dbReference type="AlphaFoldDB" id="A0A4P8XTC6"/>
<reference evidence="4 5" key="1">
    <citation type="submission" date="2019-05" db="EMBL/GenBank/DDBJ databases">
        <authorList>
            <person name="Chen C."/>
        </authorList>
    </citation>
    <scope>NUCLEOTIDE SEQUENCE [LARGE SCALE GENOMIC DNA]</scope>
    <source>
        <strain evidence="4 5">HB172198</strain>
    </source>
</reference>
<keyword evidence="1" id="KW-0812">Transmembrane</keyword>
<evidence type="ECO:0000259" key="3">
    <source>
        <dbReference type="Pfam" id="PF13519"/>
    </source>
</evidence>
<dbReference type="InterPro" id="IPR036465">
    <property type="entry name" value="vWFA_dom_sf"/>
</dbReference>
<dbReference type="Pfam" id="PF07584">
    <property type="entry name" value="BatA"/>
    <property type="match status" value="1"/>
</dbReference>
<keyword evidence="5" id="KW-1185">Reference proteome</keyword>
<dbReference type="InterPro" id="IPR002035">
    <property type="entry name" value="VWF_A"/>
</dbReference>
<dbReference type="KEGG" id="palo:E6C60_3258"/>
<feature type="transmembrane region" description="Helical" evidence="1">
    <location>
        <begin position="6"/>
        <end position="24"/>
    </location>
</feature>
<feature type="domain" description="Aerotolerance regulator N-terminal" evidence="2">
    <location>
        <begin position="5"/>
        <end position="78"/>
    </location>
</feature>
<evidence type="ECO:0000256" key="1">
    <source>
        <dbReference type="SAM" id="Phobius"/>
    </source>
</evidence>
<dbReference type="EMBL" id="CP040396">
    <property type="protein sequence ID" value="QCT03969.1"/>
    <property type="molecule type" value="Genomic_DNA"/>
</dbReference>
<protein>
    <recommendedName>
        <fullName evidence="6">VWFA domain-containing protein</fullName>
    </recommendedName>
</protein>
<evidence type="ECO:0000313" key="5">
    <source>
        <dbReference type="Proteomes" id="UP000300879"/>
    </source>
</evidence>
<proteinExistence type="predicted"/>